<reference evidence="3" key="1">
    <citation type="submission" date="2019-09" db="EMBL/GenBank/DDBJ databases">
        <title>Draft genome information of white flower Hibiscus syriacus.</title>
        <authorList>
            <person name="Kim Y.-M."/>
        </authorList>
    </citation>
    <scope>NUCLEOTIDE SEQUENCE [LARGE SCALE GENOMIC DNA]</scope>
    <source>
        <strain evidence="3">YM2019G1</strain>
    </source>
</reference>
<proteinExistence type="inferred from homology"/>
<dbReference type="PROSITE" id="PS00086">
    <property type="entry name" value="CYTOCHROME_P450"/>
    <property type="match status" value="1"/>
</dbReference>
<keyword evidence="4" id="KW-1185">Reference proteome</keyword>
<dbReference type="GO" id="GO:0004497">
    <property type="term" value="F:monooxygenase activity"/>
    <property type="evidence" value="ECO:0007669"/>
    <property type="project" value="UniProtKB-KW"/>
</dbReference>
<sequence>MIRYIEEDAVASRERGEEGKVNLPHFFFLMPFNLVGNLVLSRDLLSSRSKEGKEFFDAMNEGATYIRPCQEIKRNMVREMGRAMKIMSSFVEDRIDEVKLRKEKPTKDLLDALLEHTGEGTISNQNEMFFAGSETTSSTMEWAMAELLRNPESMKKAKEELDRVIGVYRKIEEGDMDNLSYLQAVTKETLRLHPALPLLIPRNGMRETNYFGYLIPRRHRSLGQNFELIPFGSGRRICVGISLAHKVVHLALASLLYYFDWELGNNMSPEAIDMNKRFGITVIKLIPLEAISKKRVMYP</sequence>
<gene>
    <name evidence="3" type="ORF">F3Y22_tig00112507pilonHSYRG00064</name>
</gene>
<dbReference type="InterPro" id="IPR017972">
    <property type="entry name" value="Cyt_P450_CS"/>
</dbReference>
<keyword evidence="2" id="KW-0408">Iron</keyword>
<dbReference type="Pfam" id="PF00067">
    <property type="entry name" value="p450"/>
    <property type="match status" value="2"/>
</dbReference>
<dbReference type="SUPFAM" id="SSF48264">
    <property type="entry name" value="Cytochrome P450"/>
    <property type="match status" value="1"/>
</dbReference>
<evidence type="ECO:0000313" key="3">
    <source>
        <dbReference type="EMBL" id="KAE8666142.1"/>
    </source>
</evidence>
<evidence type="ECO:0000256" key="2">
    <source>
        <dbReference type="RuleBase" id="RU000461"/>
    </source>
</evidence>
<dbReference type="PANTHER" id="PTHR47950:SF15">
    <property type="entry name" value="CYTOCHROME P450"/>
    <property type="match status" value="1"/>
</dbReference>
<comment type="caution">
    <text evidence="3">The sequence shown here is derived from an EMBL/GenBank/DDBJ whole genome shotgun (WGS) entry which is preliminary data.</text>
</comment>
<dbReference type="GO" id="GO:0020037">
    <property type="term" value="F:heme binding"/>
    <property type="evidence" value="ECO:0007669"/>
    <property type="project" value="InterPro"/>
</dbReference>
<dbReference type="AlphaFoldDB" id="A0A6A2WWI6"/>
<name>A0A6A2WWI6_HIBSY</name>
<dbReference type="PRINTS" id="PR00385">
    <property type="entry name" value="P450"/>
</dbReference>
<comment type="similarity">
    <text evidence="1 2">Belongs to the cytochrome P450 family.</text>
</comment>
<dbReference type="GO" id="GO:0016705">
    <property type="term" value="F:oxidoreductase activity, acting on paired donors, with incorporation or reduction of molecular oxygen"/>
    <property type="evidence" value="ECO:0007669"/>
    <property type="project" value="InterPro"/>
</dbReference>
<dbReference type="PRINTS" id="PR00463">
    <property type="entry name" value="EP450I"/>
</dbReference>
<evidence type="ECO:0000256" key="1">
    <source>
        <dbReference type="ARBA" id="ARBA00010617"/>
    </source>
</evidence>
<dbReference type="InterPro" id="IPR002401">
    <property type="entry name" value="Cyt_P450_E_grp-I"/>
</dbReference>
<keyword evidence="2" id="KW-0479">Metal-binding</keyword>
<accession>A0A6A2WWI6</accession>
<dbReference type="Proteomes" id="UP000436088">
    <property type="component" value="Unassembled WGS sequence"/>
</dbReference>
<protein>
    <submittedName>
        <fullName evidence="3">Cytochrome P450</fullName>
    </submittedName>
</protein>
<organism evidence="3 4">
    <name type="scientific">Hibiscus syriacus</name>
    <name type="common">Rose of Sharon</name>
    <dbReference type="NCBI Taxonomy" id="106335"/>
    <lineage>
        <taxon>Eukaryota</taxon>
        <taxon>Viridiplantae</taxon>
        <taxon>Streptophyta</taxon>
        <taxon>Embryophyta</taxon>
        <taxon>Tracheophyta</taxon>
        <taxon>Spermatophyta</taxon>
        <taxon>Magnoliopsida</taxon>
        <taxon>eudicotyledons</taxon>
        <taxon>Gunneridae</taxon>
        <taxon>Pentapetalae</taxon>
        <taxon>rosids</taxon>
        <taxon>malvids</taxon>
        <taxon>Malvales</taxon>
        <taxon>Malvaceae</taxon>
        <taxon>Malvoideae</taxon>
        <taxon>Hibiscus</taxon>
    </lineage>
</organism>
<keyword evidence="2" id="KW-0349">Heme</keyword>
<dbReference type="InterPro" id="IPR036396">
    <property type="entry name" value="Cyt_P450_sf"/>
</dbReference>
<keyword evidence="2" id="KW-0560">Oxidoreductase</keyword>
<keyword evidence="2" id="KW-0503">Monooxygenase</keyword>
<dbReference type="PANTHER" id="PTHR47950">
    <property type="entry name" value="CYTOCHROME P450, FAMILY 76, SUBFAMILY C, POLYPEPTIDE 5-RELATED"/>
    <property type="match status" value="1"/>
</dbReference>
<dbReference type="InterPro" id="IPR001128">
    <property type="entry name" value="Cyt_P450"/>
</dbReference>
<dbReference type="EMBL" id="VEPZ02001600">
    <property type="protein sequence ID" value="KAE8666142.1"/>
    <property type="molecule type" value="Genomic_DNA"/>
</dbReference>
<dbReference type="Gene3D" id="1.10.630.10">
    <property type="entry name" value="Cytochrome P450"/>
    <property type="match status" value="2"/>
</dbReference>
<evidence type="ECO:0000313" key="4">
    <source>
        <dbReference type="Proteomes" id="UP000436088"/>
    </source>
</evidence>
<dbReference type="GO" id="GO:0005506">
    <property type="term" value="F:iron ion binding"/>
    <property type="evidence" value="ECO:0007669"/>
    <property type="project" value="InterPro"/>
</dbReference>